<proteinExistence type="predicted"/>
<evidence type="ECO:0000313" key="2">
    <source>
        <dbReference type="Proteomes" id="UP001497516"/>
    </source>
</evidence>
<dbReference type="AlphaFoldDB" id="A0AAV2G9P3"/>
<organism evidence="1 2">
    <name type="scientific">Linum trigynum</name>
    <dbReference type="NCBI Taxonomy" id="586398"/>
    <lineage>
        <taxon>Eukaryota</taxon>
        <taxon>Viridiplantae</taxon>
        <taxon>Streptophyta</taxon>
        <taxon>Embryophyta</taxon>
        <taxon>Tracheophyta</taxon>
        <taxon>Spermatophyta</taxon>
        <taxon>Magnoliopsida</taxon>
        <taxon>eudicotyledons</taxon>
        <taxon>Gunneridae</taxon>
        <taxon>Pentapetalae</taxon>
        <taxon>rosids</taxon>
        <taxon>fabids</taxon>
        <taxon>Malpighiales</taxon>
        <taxon>Linaceae</taxon>
        <taxon>Linum</taxon>
    </lineage>
</organism>
<gene>
    <name evidence="1" type="ORF">LTRI10_LOCUS46276</name>
</gene>
<protein>
    <submittedName>
        <fullName evidence="1">Uncharacterized protein</fullName>
    </submittedName>
</protein>
<keyword evidence="2" id="KW-1185">Reference proteome</keyword>
<sequence length="114" mass="12559">MLKYELRKVLRGEVLSSSSIKLGPFSNAAIVILHTGHAEDTCIHLQAVRVSIAHRVTSEQVAVAGMNSKDIEAVQTRTLLFTLPGRERDKFEGKIRAVVQSLIDNGIDVKVHLD</sequence>
<dbReference type="Proteomes" id="UP001497516">
    <property type="component" value="Chromosome 8"/>
</dbReference>
<evidence type="ECO:0000313" key="1">
    <source>
        <dbReference type="EMBL" id="CAL1406558.1"/>
    </source>
</evidence>
<accession>A0AAV2G9P3</accession>
<dbReference type="EMBL" id="OZ034821">
    <property type="protein sequence ID" value="CAL1406558.1"/>
    <property type="molecule type" value="Genomic_DNA"/>
</dbReference>
<reference evidence="1 2" key="1">
    <citation type="submission" date="2024-04" db="EMBL/GenBank/DDBJ databases">
        <authorList>
            <person name="Fracassetti M."/>
        </authorList>
    </citation>
    <scope>NUCLEOTIDE SEQUENCE [LARGE SCALE GENOMIC DNA]</scope>
</reference>
<name>A0AAV2G9P3_9ROSI</name>